<dbReference type="Proteomes" id="UP001164746">
    <property type="component" value="Chromosome 6"/>
</dbReference>
<evidence type="ECO:0000256" key="2">
    <source>
        <dbReference type="ARBA" id="ARBA00022692"/>
    </source>
</evidence>
<proteinExistence type="predicted"/>
<dbReference type="EMBL" id="CP111017">
    <property type="protein sequence ID" value="WAR09134.1"/>
    <property type="molecule type" value="Genomic_DNA"/>
</dbReference>
<accession>A0ABY7EJ19</accession>
<evidence type="ECO:0000313" key="7">
    <source>
        <dbReference type="Proteomes" id="UP001164746"/>
    </source>
</evidence>
<keyword evidence="3 5" id="KW-1133">Transmembrane helix</keyword>
<dbReference type="PANTHER" id="PTHR13531:SF0">
    <property type="entry name" value="GEO07735P1-RELATED"/>
    <property type="match status" value="1"/>
</dbReference>
<evidence type="ECO:0000313" key="6">
    <source>
        <dbReference type="EMBL" id="WAR09134.1"/>
    </source>
</evidence>
<keyword evidence="4 5" id="KW-0472">Membrane</keyword>
<feature type="transmembrane region" description="Helical" evidence="5">
    <location>
        <begin position="23"/>
        <end position="45"/>
    </location>
</feature>
<dbReference type="InterPro" id="IPR019184">
    <property type="entry name" value="Uncharacterised_TM-17"/>
</dbReference>
<evidence type="ECO:0000256" key="3">
    <source>
        <dbReference type="ARBA" id="ARBA00022989"/>
    </source>
</evidence>
<keyword evidence="2 5" id="KW-0812">Transmembrane</keyword>
<gene>
    <name evidence="6" type="ORF">MAR_019092</name>
</gene>
<protein>
    <submittedName>
        <fullName evidence="6">TM216-like protein</fullName>
    </submittedName>
</protein>
<feature type="transmembrane region" description="Helical" evidence="5">
    <location>
        <begin position="71"/>
        <end position="95"/>
    </location>
</feature>
<sequence>MAATQAPKANRGQVQRSSLPYEVLLYLNGWYFGLFFVCEILLFAYKGENFPYASGVLPAEIILTYVTRADVILAAIQLAFIGLQLVFGIISIITFA</sequence>
<comment type="subcellular location">
    <subcellularLocation>
        <location evidence="1">Membrane</location>
        <topology evidence="1">Multi-pass membrane protein</topology>
    </subcellularLocation>
</comment>
<keyword evidence="7" id="KW-1185">Reference proteome</keyword>
<organism evidence="6 7">
    <name type="scientific">Mya arenaria</name>
    <name type="common">Soft-shell clam</name>
    <dbReference type="NCBI Taxonomy" id="6604"/>
    <lineage>
        <taxon>Eukaryota</taxon>
        <taxon>Metazoa</taxon>
        <taxon>Spiralia</taxon>
        <taxon>Lophotrochozoa</taxon>
        <taxon>Mollusca</taxon>
        <taxon>Bivalvia</taxon>
        <taxon>Autobranchia</taxon>
        <taxon>Heteroconchia</taxon>
        <taxon>Euheterodonta</taxon>
        <taxon>Imparidentia</taxon>
        <taxon>Neoheterodontei</taxon>
        <taxon>Myida</taxon>
        <taxon>Myoidea</taxon>
        <taxon>Myidae</taxon>
        <taxon>Mya</taxon>
    </lineage>
</organism>
<name>A0ABY7EJ19_MYAAR</name>
<feature type="non-terminal residue" evidence="6">
    <location>
        <position position="96"/>
    </location>
</feature>
<evidence type="ECO:0000256" key="1">
    <source>
        <dbReference type="ARBA" id="ARBA00004141"/>
    </source>
</evidence>
<evidence type="ECO:0000256" key="5">
    <source>
        <dbReference type="SAM" id="Phobius"/>
    </source>
</evidence>
<reference evidence="6" key="1">
    <citation type="submission" date="2022-11" db="EMBL/GenBank/DDBJ databases">
        <title>Centuries of genome instability and evolution in soft-shell clam transmissible cancer (bioRxiv).</title>
        <authorList>
            <person name="Hart S.F.M."/>
            <person name="Yonemitsu M.A."/>
            <person name="Giersch R.M."/>
            <person name="Beal B.F."/>
            <person name="Arriagada G."/>
            <person name="Davis B.W."/>
            <person name="Ostrander E.A."/>
            <person name="Goff S.P."/>
            <person name="Metzger M.J."/>
        </authorList>
    </citation>
    <scope>NUCLEOTIDE SEQUENCE</scope>
    <source>
        <strain evidence="6">MELC-2E11</strain>
        <tissue evidence="6">Siphon/mantle</tissue>
    </source>
</reference>
<evidence type="ECO:0000256" key="4">
    <source>
        <dbReference type="ARBA" id="ARBA00023136"/>
    </source>
</evidence>
<dbReference type="PANTHER" id="PTHR13531">
    <property type="entry name" value="GEO07735P1-RELATED-RELATED"/>
    <property type="match status" value="1"/>
</dbReference>
<dbReference type="Pfam" id="PF09799">
    <property type="entry name" value="Transmemb_17"/>
    <property type="match status" value="1"/>
</dbReference>